<feature type="transmembrane region" description="Helical" evidence="6">
    <location>
        <begin position="37"/>
        <end position="54"/>
    </location>
</feature>
<dbReference type="EMBL" id="CAEY01000163">
    <property type="status" value="NOT_ANNOTATED_CDS"/>
    <property type="molecule type" value="Genomic_DNA"/>
</dbReference>
<proteinExistence type="inferred from homology"/>
<protein>
    <recommendedName>
        <fullName evidence="7">Lipid desaturase domain-containing protein</fullName>
    </recommendedName>
</protein>
<dbReference type="AlphaFoldDB" id="T1KJP5"/>
<evidence type="ECO:0000259" key="7">
    <source>
        <dbReference type="Pfam" id="PF10520"/>
    </source>
</evidence>
<keyword evidence="5 6" id="KW-0472">Membrane</keyword>
<dbReference type="GO" id="GO:0006631">
    <property type="term" value="P:fatty acid metabolic process"/>
    <property type="evidence" value="ECO:0007669"/>
    <property type="project" value="UniProtKB-UniPathway"/>
</dbReference>
<dbReference type="PANTHER" id="PTHR48177:SF1">
    <property type="entry name" value="PLASMANYLETHANOLAMINE DESATURASE 1"/>
    <property type="match status" value="1"/>
</dbReference>
<dbReference type="GO" id="GO:0016491">
    <property type="term" value="F:oxidoreductase activity"/>
    <property type="evidence" value="ECO:0007669"/>
    <property type="project" value="TreeGrafter"/>
</dbReference>
<sequence>MSDSSENKSTLESLLTDDPLSSSFFHYSKGKRLQEKISIAVCCILITINAYYLWSYFVSSQWLSIFSSAILGIIFADFISGLVHWSADTWGSVELPIVGKAFIRPFREHHIDPTAILRHDFIETNGDNFMSIIPALTYLAIYFNIKEVKTIETNYNLLCFIFLLSIFIATTNQIHKWSHTYFGLPRVVVFLQNIHLILPRKHHRTHHVSPHESCYCITTGWLNYPLDLIRFWYWLELTISWLTGQKPREDDFRWARKVNSKLK</sequence>
<dbReference type="HOGENOM" id="CLU_1273681_0_0_1"/>
<feature type="transmembrane region" description="Helical" evidence="6">
    <location>
        <begin position="128"/>
        <end position="145"/>
    </location>
</feature>
<reference evidence="9" key="1">
    <citation type="submission" date="2011-08" db="EMBL/GenBank/DDBJ databases">
        <authorList>
            <person name="Rombauts S."/>
        </authorList>
    </citation>
    <scope>NUCLEOTIDE SEQUENCE</scope>
    <source>
        <strain evidence="9">London</strain>
    </source>
</reference>
<feature type="transmembrane region" description="Helical" evidence="6">
    <location>
        <begin position="157"/>
        <end position="175"/>
    </location>
</feature>
<gene>
    <name evidence="8" type="primary">107364898</name>
</gene>
<dbReference type="EnsemblMetazoa" id="tetur13g00680.1">
    <property type="protein sequence ID" value="tetur13g00680.1"/>
    <property type="gene ID" value="tetur13g00680"/>
</dbReference>
<dbReference type="OrthoDB" id="5103at2759"/>
<reference evidence="8" key="2">
    <citation type="submission" date="2015-06" db="UniProtKB">
        <authorList>
            <consortium name="EnsemblMetazoa"/>
        </authorList>
    </citation>
    <scope>IDENTIFICATION</scope>
</reference>
<dbReference type="PANTHER" id="PTHR48177">
    <property type="entry name" value="TRANSMEMBRANE PROTEIN 189"/>
    <property type="match status" value="1"/>
</dbReference>
<dbReference type="InterPro" id="IPR052601">
    <property type="entry name" value="Plasmalogen_desaturase"/>
</dbReference>
<feature type="domain" description="Lipid desaturase" evidence="7">
    <location>
        <begin position="73"/>
        <end position="250"/>
    </location>
</feature>
<evidence type="ECO:0000256" key="4">
    <source>
        <dbReference type="ARBA" id="ARBA00022989"/>
    </source>
</evidence>
<dbReference type="InterPro" id="IPR019547">
    <property type="entry name" value="Lipid_desat"/>
</dbReference>
<comment type="similarity">
    <text evidence="2">Belongs to the fatty acid desaturase CarF family.</text>
</comment>
<evidence type="ECO:0000313" key="9">
    <source>
        <dbReference type="Proteomes" id="UP000015104"/>
    </source>
</evidence>
<dbReference type="GO" id="GO:0016020">
    <property type="term" value="C:membrane"/>
    <property type="evidence" value="ECO:0007669"/>
    <property type="project" value="UniProtKB-SubCell"/>
</dbReference>
<evidence type="ECO:0000256" key="6">
    <source>
        <dbReference type="SAM" id="Phobius"/>
    </source>
</evidence>
<dbReference type="KEGG" id="tut:107364898"/>
<keyword evidence="3 6" id="KW-0812">Transmembrane</keyword>
<evidence type="ECO:0000256" key="1">
    <source>
        <dbReference type="ARBA" id="ARBA00004141"/>
    </source>
</evidence>
<comment type="subcellular location">
    <subcellularLocation>
        <location evidence="1">Membrane</location>
        <topology evidence="1">Multi-pass membrane protein</topology>
    </subcellularLocation>
</comment>
<evidence type="ECO:0000313" key="8">
    <source>
        <dbReference type="EnsemblMetazoa" id="tetur13g00680.1"/>
    </source>
</evidence>
<dbReference type="Proteomes" id="UP000015104">
    <property type="component" value="Unassembled WGS sequence"/>
</dbReference>
<evidence type="ECO:0000256" key="5">
    <source>
        <dbReference type="ARBA" id="ARBA00023136"/>
    </source>
</evidence>
<dbReference type="UniPathway" id="UPA00199"/>
<name>T1KJP5_TETUR</name>
<feature type="transmembrane region" description="Helical" evidence="6">
    <location>
        <begin position="66"/>
        <end position="87"/>
    </location>
</feature>
<keyword evidence="4 6" id="KW-1133">Transmembrane helix</keyword>
<dbReference type="eggNOG" id="KOG3011">
    <property type="taxonomic scope" value="Eukaryota"/>
</dbReference>
<dbReference type="Pfam" id="PF10520">
    <property type="entry name" value="Lipid_desat"/>
    <property type="match status" value="1"/>
</dbReference>
<evidence type="ECO:0000256" key="3">
    <source>
        <dbReference type="ARBA" id="ARBA00022692"/>
    </source>
</evidence>
<accession>T1KJP5</accession>
<organism evidence="8 9">
    <name type="scientific">Tetranychus urticae</name>
    <name type="common">Two-spotted spider mite</name>
    <dbReference type="NCBI Taxonomy" id="32264"/>
    <lineage>
        <taxon>Eukaryota</taxon>
        <taxon>Metazoa</taxon>
        <taxon>Ecdysozoa</taxon>
        <taxon>Arthropoda</taxon>
        <taxon>Chelicerata</taxon>
        <taxon>Arachnida</taxon>
        <taxon>Acari</taxon>
        <taxon>Acariformes</taxon>
        <taxon>Trombidiformes</taxon>
        <taxon>Prostigmata</taxon>
        <taxon>Eleutherengona</taxon>
        <taxon>Raphignathae</taxon>
        <taxon>Tetranychoidea</taxon>
        <taxon>Tetranychidae</taxon>
        <taxon>Tetranychus</taxon>
    </lineage>
</organism>
<evidence type="ECO:0000256" key="2">
    <source>
        <dbReference type="ARBA" id="ARBA00007620"/>
    </source>
</evidence>
<keyword evidence="9" id="KW-1185">Reference proteome</keyword>
<dbReference type="STRING" id="32264.T1KJP5"/>
<dbReference type="OMA" id="CITNGWL"/>